<dbReference type="Pfam" id="PF00650">
    <property type="entry name" value="CRAL_TRIO"/>
    <property type="match status" value="1"/>
</dbReference>
<dbReference type="PANTHER" id="PTHR10174:SF216">
    <property type="entry name" value="CRAL-TRIO DOMAIN-CONTAINING PROTEIN-RELATED"/>
    <property type="match status" value="1"/>
</dbReference>
<keyword evidence="3" id="KW-1185">Reference proteome</keyword>
<dbReference type="SUPFAM" id="SSF52087">
    <property type="entry name" value="CRAL/TRIO domain"/>
    <property type="match status" value="1"/>
</dbReference>
<evidence type="ECO:0000313" key="2">
    <source>
        <dbReference type="EMBL" id="KAK5642846.1"/>
    </source>
</evidence>
<dbReference type="Proteomes" id="UP001329430">
    <property type="component" value="Chromosome 6"/>
</dbReference>
<dbReference type="Gene3D" id="1.10.8.20">
    <property type="entry name" value="N-terminal domain of phosphatidylinositol transfer protein sec14p"/>
    <property type="match status" value="1"/>
</dbReference>
<reference evidence="2 3" key="1">
    <citation type="journal article" date="2024" name="Insects">
        <title>An Improved Chromosome-Level Genome Assembly of the Firefly Pyrocoelia pectoralis.</title>
        <authorList>
            <person name="Fu X."/>
            <person name="Meyer-Rochow V.B."/>
            <person name="Ballantyne L."/>
            <person name="Zhu X."/>
        </authorList>
    </citation>
    <scope>NUCLEOTIDE SEQUENCE [LARGE SCALE GENOMIC DNA]</scope>
    <source>
        <strain evidence="2">XCY_ONT2</strain>
    </source>
</reference>
<feature type="domain" description="CRAL-TRIO" evidence="1">
    <location>
        <begin position="90"/>
        <end position="276"/>
    </location>
</feature>
<protein>
    <recommendedName>
        <fullName evidence="1">CRAL-TRIO domain-containing protein</fullName>
    </recommendedName>
</protein>
<accession>A0AAN7ZLN0</accession>
<dbReference type="GO" id="GO:0016020">
    <property type="term" value="C:membrane"/>
    <property type="evidence" value="ECO:0007669"/>
    <property type="project" value="TreeGrafter"/>
</dbReference>
<dbReference type="CDD" id="cd00170">
    <property type="entry name" value="SEC14"/>
    <property type="match status" value="1"/>
</dbReference>
<dbReference type="InterPro" id="IPR001251">
    <property type="entry name" value="CRAL-TRIO_dom"/>
</dbReference>
<dbReference type="AlphaFoldDB" id="A0AAN7ZLN0"/>
<gene>
    <name evidence="2" type="ORF">RI129_009013</name>
</gene>
<dbReference type="InterPro" id="IPR036273">
    <property type="entry name" value="CRAL/TRIO_N_dom_sf"/>
</dbReference>
<dbReference type="PANTHER" id="PTHR10174">
    <property type="entry name" value="ALPHA-TOCOPHEROL TRANSFER PROTEIN-RELATED"/>
    <property type="match status" value="1"/>
</dbReference>
<proteinExistence type="predicted"/>
<comment type="caution">
    <text evidence="2">The sequence shown here is derived from an EMBL/GenBank/DDBJ whole genome shotgun (WGS) entry which is preliminary data.</text>
</comment>
<evidence type="ECO:0000313" key="3">
    <source>
        <dbReference type="Proteomes" id="UP001329430"/>
    </source>
</evidence>
<sequence length="278" mass="32672">MDIRPLKHELQEKAIRELNEDTGRIQEAFDHIRDWLQKQPHLNVRKDNQTMIAFFRGCKWNLQAVKQKLDYFYSNKNRIPDFYKDRNPLSPEIQKVLKAGLVVPLPKVENYFGPVLIFYNFKNVDVSETPFVEVAKVLFMTLDILLNEDDDTVVSGASFIVEYDQCPLSYFLQYTPTVMKNYFRCLQNAYPIRIKDVVAINSPSVLESVYNAVCKPFMTTKLRERFNLEKWKTKVESYTEWFIEDAKYVSNEKLRIGDTMSFEIDAGIDGTFRNLIID</sequence>
<dbReference type="GO" id="GO:1902936">
    <property type="term" value="F:phosphatidylinositol bisphosphate binding"/>
    <property type="evidence" value="ECO:0007669"/>
    <property type="project" value="TreeGrafter"/>
</dbReference>
<evidence type="ECO:0000259" key="1">
    <source>
        <dbReference type="PROSITE" id="PS50191"/>
    </source>
</evidence>
<dbReference type="InterPro" id="IPR036865">
    <property type="entry name" value="CRAL-TRIO_dom_sf"/>
</dbReference>
<name>A0AAN7ZLN0_9COLE</name>
<dbReference type="Gene3D" id="3.40.525.10">
    <property type="entry name" value="CRAL-TRIO lipid binding domain"/>
    <property type="match status" value="1"/>
</dbReference>
<dbReference type="EMBL" id="JAVRBK010000006">
    <property type="protein sequence ID" value="KAK5642846.1"/>
    <property type="molecule type" value="Genomic_DNA"/>
</dbReference>
<dbReference type="PROSITE" id="PS50191">
    <property type="entry name" value="CRAL_TRIO"/>
    <property type="match status" value="1"/>
</dbReference>
<dbReference type="SUPFAM" id="SSF46938">
    <property type="entry name" value="CRAL/TRIO N-terminal domain"/>
    <property type="match status" value="1"/>
</dbReference>
<organism evidence="2 3">
    <name type="scientific">Pyrocoelia pectoralis</name>
    <dbReference type="NCBI Taxonomy" id="417401"/>
    <lineage>
        <taxon>Eukaryota</taxon>
        <taxon>Metazoa</taxon>
        <taxon>Ecdysozoa</taxon>
        <taxon>Arthropoda</taxon>
        <taxon>Hexapoda</taxon>
        <taxon>Insecta</taxon>
        <taxon>Pterygota</taxon>
        <taxon>Neoptera</taxon>
        <taxon>Endopterygota</taxon>
        <taxon>Coleoptera</taxon>
        <taxon>Polyphaga</taxon>
        <taxon>Elateriformia</taxon>
        <taxon>Elateroidea</taxon>
        <taxon>Lampyridae</taxon>
        <taxon>Lampyrinae</taxon>
        <taxon>Pyrocoelia</taxon>
    </lineage>
</organism>